<dbReference type="EMBL" id="KK198758">
    <property type="protein sequence ID" value="KCW67472.1"/>
    <property type="molecule type" value="Genomic_DNA"/>
</dbReference>
<dbReference type="Pfam" id="PF21864">
    <property type="entry name" value="MORF_dom"/>
    <property type="match status" value="1"/>
</dbReference>
<feature type="domain" description="MORF/ORRM1/DAG-like MORF" evidence="3">
    <location>
        <begin position="2"/>
        <end position="66"/>
    </location>
</feature>
<dbReference type="InParanoid" id="A0A059BMN7"/>
<dbReference type="STRING" id="71139.A0A059BMN7"/>
<sequence length="70" mass="7954">MHWLVVMEGPEDDPTRDEIIDTYIKTVAQVVKSEEKARSWIYTVDTGPYYFAFGVNVSPKRAFKLAGKAS</sequence>
<accession>A0A059BMN7</accession>
<dbReference type="InterPro" id="IPR054059">
    <property type="entry name" value="MORF/ORRM1/DAG-like_MORF"/>
</dbReference>
<name>A0A059BMN7_EUCGR</name>
<dbReference type="eggNOG" id="ENOG502QS63">
    <property type="taxonomic scope" value="Eukaryota"/>
</dbReference>
<gene>
    <name evidence="4" type="ORF">EUGRSUZ_F01213</name>
</gene>
<evidence type="ECO:0000256" key="1">
    <source>
        <dbReference type="ARBA" id="ARBA00022664"/>
    </source>
</evidence>
<evidence type="ECO:0000313" key="4">
    <source>
        <dbReference type="EMBL" id="KCW67472.1"/>
    </source>
</evidence>
<keyword evidence="2" id="KW-0809">Transit peptide</keyword>
<reference evidence="4" key="1">
    <citation type="submission" date="2013-07" db="EMBL/GenBank/DDBJ databases">
        <title>The genome of Eucalyptus grandis.</title>
        <authorList>
            <person name="Schmutz J."/>
            <person name="Hayes R."/>
            <person name="Myburg A."/>
            <person name="Tuskan G."/>
            <person name="Grattapaglia D."/>
            <person name="Rokhsar D.S."/>
        </authorList>
    </citation>
    <scope>NUCLEOTIDE SEQUENCE</scope>
    <source>
        <tissue evidence="4">Leaf extractions</tissue>
    </source>
</reference>
<proteinExistence type="predicted"/>
<keyword evidence="1" id="KW-0507">mRNA processing</keyword>
<dbReference type="PANTHER" id="PTHR31346:SF4">
    <property type="entry name" value="MULTIPLE ORGANELLAR RNA EDITING FACTOR 8, CHLOROPLASTIC_MITOCHONDRIAL"/>
    <property type="match status" value="1"/>
</dbReference>
<evidence type="ECO:0000259" key="3">
    <source>
        <dbReference type="Pfam" id="PF21864"/>
    </source>
</evidence>
<evidence type="ECO:0000256" key="2">
    <source>
        <dbReference type="ARBA" id="ARBA00022946"/>
    </source>
</evidence>
<dbReference type="GO" id="GO:0006397">
    <property type="term" value="P:mRNA processing"/>
    <property type="evidence" value="ECO:0007669"/>
    <property type="project" value="UniProtKB-KW"/>
</dbReference>
<dbReference type="AlphaFoldDB" id="A0A059BMN7"/>
<dbReference type="InterPro" id="IPR039206">
    <property type="entry name" value="MORF/ORRM1/DAG-like"/>
</dbReference>
<protein>
    <recommendedName>
        <fullName evidence="3">MORF/ORRM1/DAG-like MORF domain-containing protein</fullName>
    </recommendedName>
</protein>
<dbReference type="PANTHER" id="PTHR31346">
    <property type="entry name" value="MULTIPLE ORGANELLAR RNA EDITING FACTOR 2, CHLOROPLASTIC-RELATED-RELATED"/>
    <property type="match status" value="1"/>
</dbReference>
<dbReference type="Gramene" id="KCW67472">
    <property type="protein sequence ID" value="KCW67472"/>
    <property type="gene ID" value="EUGRSUZ_F01213"/>
</dbReference>
<dbReference type="GO" id="GO:0016554">
    <property type="term" value="P:cytidine to uridine editing"/>
    <property type="evidence" value="ECO:0007669"/>
    <property type="project" value="InterPro"/>
</dbReference>
<organism evidence="4">
    <name type="scientific">Eucalyptus grandis</name>
    <name type="common">Flooded gum</name>
    <dbReference type="NCBI Taxonomy" id="71139"/>
    <lineage>
        <taxon>Eukaryota</taxon>
        <taxon>Viridiplantae</taxon>
        <taxon>Streptophyta</taxon>
        <taxon>Embryophyta</taxon>
        <taxon>Tracheophyta</taxon>
        <taxon>Spermatophyta</taxon>
        <taxon>Magnoliopsida</taxon>
        <taxon>eudicotyledons</taxon>
        <taxon>Gunneridae</taxon>
        <taxon>Pentapetalae</taxon>
        <taxon>rosids</taxon>
        <taxon>malvids</taxon>
        <taxon>Myrtales</taxon>
        <taxon>Myrtaceae</taxon>
        <taxon>Myrtoideae</taxon>
        <taxon>Eucalypteae</taxon>
        <taxon>Eucalyptus</taxon>
    </lineage>
</organism>